<dbReference type="InterPro" id="IPR011032">
    <property type="entry name" value="GroES-like_sf"/>
</dbReference>
<evidence type="ECO:0000259" key="3">
    <source>
        <dbReference type="SMART" id="SM00829"/>
    </source>
</evidence>
<dbReference type="EMBL" id="CP009806">
    <property type="protein sequence ID" value="ATZ46821.1"/>
    <property type="molecule type" value="Genomic_DNA"/>
</dbReference>
<protein>
    <recommendedName>
        <fullName evidence="3">Enoyl reductase (ER) domain-containing protein</fullName>
    </recommendedName>
</protein>
<dbReference type="InterPro" id="IPR036291">
    <property type="entry name" value="NAD(P)-bd_dom_sf"/>
</dbReference>
<reference evidence="4 5" key="2">
    <citation type="journal article" date="2012" name="Eukaryot. Cell">
        <title>Genome update of Botrytis cinerea strains B05.10 and T4.</title>
        <authorList>
            <person name="Staats M."/>
            <person name="van Kan J.A."/>
        </authorList>
    </citation>
    <scope>NUCLEOTIDE SEQUENCE [LARGE SCALE GENOMIC DNA]</scope>
    <source>
        <strain evidence="4 5">B05.10</strain>
    </source>
</reference>
<proteinExistence type="inferred from homology"/>
<sequence>MRGVVIKDRNSSWEISNDLERPVPGKHQVLVKSLITGINPLDNIMRQTGSLIPSYPIVLGCDASGVVVELGPGVEKFRVGDGIFGCATRVGEEGYGTFQEFHLMDEKLAFKRPERVSVEEAATIGVGLLTAAICLDEGNDIMYPATRENQPEWFIVLGGTSNVGQYGIKLAKLCGYQVLASCSQANAELVTSIGADATFDYKQSIETQLSEIEKITSGEFAGIFDASAASSAVGLAALNTKSTATTQKTFSTTNDWDEIDEQKDIKIYHVHLGQMGNFGEPLGDATNSSVEKLIPRLESLLWKGLLEPNEGEVVATGFGGVSFGVDLSTKNEIAGKKILVKLQDL</sequence>
<dbReference type="SMART" id="SM00829">
    <property type="entry name" value="PKS_ER"/>
    <property type="match status" value="1"/>
</dbReference>
<dbReference type="SUPFAM" id="SSF50129">
    <property type="entry name" value="GroES-like"/>
    <property type="match status" value="1"/>
</dbReference>
<dbReference type="OrthoDB" id="9992527at2759"/>
<feature type="domain" description="Enoyl reductase (ER)" evidence="3">
    <location>
        <begin position="7"/>
        <end position="295"/>
    </location>
</feature>
<dbReference type="PANTHER" id="PTHR45348:SF2">
    <property type="entry name" value="ZINC-TYPE ALCOHOL DEHYDROGENASE-LIKE PROTEIN C2E1P3.01"/>
    <property type="match status" value="1"/>
</dbReference>
<dbReference type="GeneID" id="5439567"/>
<dbReference type="PANTHER" id="PTHR45348">
    <property type="entry name" value="HYPOTHETICAL OXIDOREDUCTASE (EUROFUNG)"/>
    <property type="match status" value="1"/>
</dbReference>
<organism evidence="4 5">
    <name type="scientific">Botryotinia fuckeliana (strain B05.10)</name>
    <name type="common">Noble rot fungus</name>
    <name type="synonym">Botrytis cinerea</name>
    <dbReference type="NCBI Taxonomy" id="332648"/>
    <lineage>
        <taxon>Eukaryota</taxon>
        <taxon>Fungi</taxon>
        <taxon>Dikarya</taxon>
        <taxon>Ascomycota</taxon>
        <taxon>Pezizomycotina</taxon>
        <taxon>Leotiomycetes</taxon>
        <taxon>Helotiales</taxon>
        <taxon>Sclerotiniaceae</taxon>
        <taxon>Botrytis</taxon>
    </lineage>
</organism>
<evidence type="ECO:0000313" key="4">
    <source>
        <dbReference type="EMBL" id="ATZ46821.1"/>
    </source>
</evidence>
<evidence type="ECO:0000256" key="1">
    <source>
        <dbReference type="ARBA" id="ARBA00008072"/>
    </source>
</evidence>
<dbReference type="KEGG" id="bfu:BCIN_02g01730"/>
<gene>
    <name evidence="4" type="ORF">BCIN_02g01730</name>
</gene>
<dbReference type="Proteomes" id="UP000001798">
    <property type="component" value="Chromosome 2"/>
</dbReference>
<dbReference type="AlphaFoldDB" id="A0A384J8P2"/>
<keyword evidence="5" id="KW-1185">Reference proteome</keyword>
<accession>A0A384J8P2</accession>
<dbReference type="Pfam" id="PF08240">
    <property type="entry name" value="ADH_N"/>
    <property type="match status" value="1"/>
</dbReference>
<dbReference type="Gene3D" id="3.40.50.720">
    <property type="entry name" value="NAD(P)-binding Rossmann-like Domain"/>
    <property type="match status" value="1"/>
</dbReference>
<dbReference type="GO" id="GO:0016651">
    <property type="term" value="F:oxidoreductase activity, acting on NAD(P)H"/>
    <property type="evidence" value="ECO:0007669"/>
    <property type="project" value="InterPro"/>
</dbReference>
<reference evidence="4 5" key="3">
    <citation type="journal article" date="2017" name="Mol. Plant Pathol.">
        <title>A gapless genome sequence of the fungus Botrytis cinerea.</title>
        <authorList>
            <person name="Van Kan J.A."/>
            <person name="Stassen J.H."/>
            <person name="Mosbach A."/>
            <person name="Van Der Lee T.A."/>
            <person name="Faino L."/>
            <person name="Farmer A.D."/>
            <person name="Papasotiriou D.G."/>
            <person name="Zhou S."/>
            <person name="Seidl M.F."/>
            <person name="Cottam E."/>
            <person name="Edel D."/>
            <person name="Hahn M."/>
            <person name="Schwartz D.C."/>
            <person name="Dietrich R.A."/>
            <person name="Widdison S."/>
            <person name="Scalliet G."/>
        </authorList>
    </citation>
    <scope>NUCLEOTIDE SEQUENCE [LARGE SCALE GENOMIC DNA]</scope>
    <source>
        <strain evidence="4 5">B05.10</strain>
    </source>
</reference>
<name>A0A384J8P2_BOTFB</name>
<dbReference type="SUPFAM" id="SSF51735">
    <property type="entry name" value="NAD(P)-binding Rossmann-fold domains"/>
    <property type="match status" value="1"/>
</dbReference>
<keyword evidence="2" id="KW-0560">Oxidoreductase</keyword>
<dbReference type="InterPro" id="IPR020843">
    <property type="entry name" value="ER"/>
</dbReference>
<reference evidence="4 5" key="1">
    <citation type="journal article" date="2011" name="PLoS Genet.">
        <title>Genomic analysis of the necrotrophic fungal pathogens Sclerotinia sclerotiorum and Botrytis cinerea.</title>
        <authorList>
            <person name="Amselem J."/>
            <person name="Cuomo C.A."/>
            <person name="van Kan J.A."/>
            <person name="Viaud M."/>
            <person name="Benito E.P."/>
            <person name="Couloux A."/>
            <person name="Coutinho P.M."/>
            <person name="de Vries R.P."/>
            <person name="Dyer P.S."/>
            <person name="Fillinger S."/>
            <person name="Fournier E."/>
            <person name="Gout L."/>
            <person name="Hahn M."/>
            <person name="Kohn L."/>
            <person name="Lapalu N."/>
            <person name="Plummer K.M."/>
            <person name="Pradier J.M."/>
            <person name="Quevillon E."/>
            <person name="Sharon A."/>
            <person name="Simon A."/>
            <person name="ten Have A."/>
            <person name="Tudzynski B."/>
            <person name="Tudzynski P."/>
            <person name="Wincker P."/>
            <person name="Andrew M."/>
            <person name="Anthouard V."/>
            <person name="Beever R.E."/>
            <person name="Beffa R."/>
            <person name="Benoit I."/>
            <person name="Bouzid O."/>
            <person name="Brault B."/>
            <person name="Chen Z."/>
            <person name="Choquer M."/>
            <person name="Collemare J."/>
            <person name="Cotton P."/>
            <person name="Danchin E.G."/>
            <person name="Da Silva C."/>
            <person name="Gautier A."/>
            <person name="Giraud C."/>
            <person name="Giraud T."/>
            <person name="Gonzalez C."/>
            <person name="Grossetete S."/>
            <person name="Guldener U."/>
            <person name="Henrissat B."/>
            <person name="Howlett B.J."/>
            <person name="Kodira C."/>
            <person name="Kretschmer M."/>
            <person name="Lappartient A."/>
            <person name="Leroch M."/>
            <person name="Levis C."/>
            <person name="Mauceli E."/>
            <person name="Neuveglise C."/>
            <person name="Oeser B."/>
            <person name="Pearson M."/>
            <person name="Poulain J."/>
            <person name="Poussereau N."/>
            <person name="Quesneville H."/>
            <person name="Rascle C."/>
            <person name="Schumacher J."/>
            <person name="Segurens B."/>
            <person name="Sexton A."/>
            <person name="Silva E."/>
            <person name="Sirven C."/>
            <person name="Soanes D.M."/>
            <person name="Talbot N.J."/>
            <person name="Templeton M."/>
            <person name="Yandava C."/>
            <person name="Yarden O."/>
            <person name="Zeng Q."/>
            <person name="Rollins J.A."/>
            <person name="Lebrun M.H."/>
            <person name="Dickman M."/>
        </authorList>
    </citation>
    <scope>NUCLEOTIDE SEQUENCE [LARGE SCALE GENOMIC DNA]</scope>
    <source>
        <strain evidence="4 5">B05.10</strain>
    </source>
</reference>
<evidence type="ECO:0000256" key="2">
    <source>
        <dbReference type="ARBA" id="ARBA00023002"/>
    </source>
</evidence>
<evidence type="ECO:0000313" key="5">
    <source>
        <dbReference type="Proteomes" id="UP000001798"/>
    </source>
</evidence>
<dbReference type="Gene3D" id="3.90.180.10">
    <property type="entry name" value="Medium-chain alcohol dehydrogenases, catalytic domain"/>
    <property type="match status" value="1"/>
</dbReference>
<dbReference type="RefSeq" id="XP_024546924.1">
    <property type="nucleotide sequence ID" value="XM_024691154.1"/>
</dbReference>
<dbReference type="InterPro" id="IPR013154">
    <property type="entry name" value="ADH-like_N"/>
</dbReference>
<dbReference type="InterPro" id="IPR047122">
    <property type="entry name" value="Trans-enoyl_RdTase-like"/>
</dbReference>
<dbReference type="VEuPathDB" id="FungiDB:Bcin02g01730"/>
<dbReference type="CDD" id="cd08249">
    <property type="entry name" value="enoyl_reductase_like"/>
    <property type="match status" value="1"/>
</dbReference>
<comment type="similarity">
    <text evidence="1">Belongs to the zinc-containing alcohol dehydrogenase family.</text>
</comment>